<evidence type="ECO:0000313" key="2">
    <source>
        <dbReference type="Proteomes" id="UP001495910"/>
    </source>
</evidence>
<keyword evidence="2" id="KW-1185">Reference proteome</keyword>
<sequence>MNISFTFTVKEESLSVEEGHERLTQLLAAIRPFLPIPEWYVTPGKKGRLVAVSDSVQFLARARHDLAEHIRAWSAIGILPEYPFGFEVTLTSAMDEKAYDTEEGICTLRFKPGGGRIQLHIRTPDLAWPSRLTERMKSILNAVLHLNPASIEFASLDVEQLPRKDGERGTDQYSFDFSPFPYPRFLGWMGFVPKVLKPQDIPEAAEVISLPNCHGSIVIAVGDIFDLRNPQHIKQAQQVEMRLAALDALPEIERNLKMT</sequence>
<dbReference type="EMBL" id="JBANDC010000042">
    <property type="protein sequence ID" value="MEM4990888.1"/>
    <property type="molecule type" value="Genomic_DNA"/>
</dbReference>
<dbReference type="Proteomes" id="UP001495910">
    <property type="component" value="Unassembled WGS sequence"/>
</dbReference>
<evidence type="ECO:0000313" key="1">
    <source>
        <dbReference type="EMBL" id="MEM4990888.1"/>
    </source>
</evidence>
<reference evidence="1 2" key="1">
    <citation type="submission" date="2024-02" db="EMBL/GenBank/DDBJ databases">
        <title>Draft genome sequence of Collimonas sp. strain H4R21, an effective mineral-weathering bacterial strain isolated from the beech rhizosphere.</title>
        <authorList>
            <person name="Morin E."/>
            <person name="Uroz S."/>
            <person name="Leveau J.H.J."/>
            <person name="Kumar R."/>
            <person name="Rey M.W."/>
            <person name="Pham J."/>
        </authorList>
    </citation>
    <scope>NUCLEOTIDE SEQUENCE [LARGE SCALE GENOMIC DNA]</scope>
    <source>
        <strain evidence="1 2">H4R21</strain>
    </source>
</reference>
<organism evidence="1 2">
    <name type="scientific">Collimonas rhizosphaerae</name>
    <dbReference type="NCBI Taxonomy" id="3126357"/>
    <lineage>
        <taxon>Bacteria</taxon>
        <taxon>Pseudomonadati</taxon>
        <taxon>Pseudomonadota</taxon>
        <taxon>Betaproteobacteria</taxon>
        <taxon>Burkholderiales</taxon>
        <taxon>Oxalobacteraceae</taxon>
        <taxon>Collimonas</taxon>
    </lineage>
</organism>
<name>A0ABU9Q3L8_9BURK</name>
<dbReference type="RefSeq" id="WP_342831951.1">
    <property type="nucleotide sequence ID" value="NZ_JBANDC010000042.1"/>
</dbReference>
<gene>
    <name evidence="1" type="ORF">V8G57_26115</name>
</gene>
<protein>
    <recommendedName>
        <fullName evidence="3">Immunity protein 52 of polymorphic toxin system</fullName>
    </recommendedName>
</protein>
<evidence type="ECO:0008006" key="3">
    <source>
        <dbReference type="Google" id="ProtNLM"/>
    </source>
</evidence>
<accession>A0ABU9Q3L8</accession>
<comment type="caution">
    <text evidence="1">The sequence shown here is derived from an EMBL/GenBank/DDBJ whole genome shotgun (WGS) entry which is preliminary data.</text>
</comment>
<proteinExistence type="predicted"/>